<keyword evidence="2" id="KW-1185">Reference proteome</keyword>
<evidence type="ECO:0000313" key="1">
    <source>
        <dbReference type="EMBL" id="CDO05853.1"/>
    </source>
</evidence>
<evidence type="ECO:0008006" key="3">
    <source>
        <dbReference type="Google" id="ProtNLM"/>
    </source>
</evidence>
<dbReference type="eggNOG" id="COG0596">
    <property type="taxonomic scope" value="Bacteria"/>
</dbReference>
<dbReference type="AlphaFoldDB" id="W9AK45"/>
<evidence type="ECO:0000313" key="2">
    <source>
        <dbReference type="Proteomes" id="UP000028870"/>
    </source>
</evidence>
<name>W9AK45_MYCCO</name>
<organism evidence="1 2">
    <name type="scientific">Mycolicibacterium cosmeticum</name>
    <dbReference type="NCBI Taxonomy" id="258533"/>
    <lineage>
        <taxon>Bacteria</taxon>
        <taxon>Bacillati</taxon>
        <taxon>Actinomycetota</taxon>
        <taxon>Actinomycetes</taxon>
        <taxon>Mycobacteriales</taxon>
        <taxon>Mycobacteriaceae</taxon>
        <taxon>Mycolicibacterium</taxon>
    </lineage>
</organism>
<comment type="caution">
    <text evidence="1">The sequence shown here is derived from an EMBL/GenBank/DDBJ whole genome shotgun (WGS) entry which is preliminary data.</text>
</comment>
<dbReference type="Gene3D" id="3.40.50.1820">
    <property type="entry name" value="alpha/beta hydrolase"/>
    <property type="match status" value="1"/>
</dbReference>
<dbReference type="SUPFAM" id="SSF53474">
    <property type="entry name" value="alpha/beta-Hydrolases"/>
    <property type="match status" value="1"/>
</dbReference>
<accession>W9AK45</accession>
<dbReference type="STRING" id="258533.BN977_00629"/>
<reference evidence="1" key="2">
    <citation type="submission" date="2014-03" db="EMBL/GenBank/DDBJ databases">
        <authorList>
            <person name="Urmite Genomes"/>
        </authorList>
    </citation>
    <scope>NUCLEOTIDE SEQUENCE</scope>
    <source>
        <strain evidence="1">DSM 44829</strain>
    </source>
</reference>
<dbReference type="EMBL" id="CCBB010000001">
    <property type="protein sequence ID" value="CDO05853.1"/>
    <property type="molecule type" value="Genomic_DNA"/>
</dbReference>
<reference evidence="1" key="1">
    <citation type="submission" date="2014-03" db="EMBL/GenBank/DDBJ databases">
        <title>Draft Genome Sequence of Mycobacterium cosmeticum DSM 44829.</title>
        <authorList>
            <person name="Croce O."/>
            <person name="Robert C."/>
            <person name="Raoult D."/>
            <person name="Drancourt M."/>
        </authorList>
    </citation>
    <scope>NUCLEOTIDE SEQUENCE [LARGE SCALE GENOMIC DNA]</scope>
    <source>
        <strain evidence="1">DSM 44829</strain>
    </source>
</reference>
<gene>
    <name evidence="1" type="ORF">BN977_00629</name>
</gene>
<proteinExistence type="predicted"/>
<protein>
    <recommendedName>
        <fullName evidence="3">Alpha/beta hydrolase</fullName>
    </recommendedName>
</protein>
<sequence>MTDAVVEPGSVDRLYTIDGLPVQVSLLGPRDGRSVVLLSQLPWDIGSYQDIQERLRVARIQSVQISANRPLSAKAVIGLFDAFDVRSAVVVGDRAGADMAWQTAAHHPQRVTGLVVIDRGHPRAADITGTVRDRSCPLVLANTTTLVSTASHHSVARASRRHVRGDFRITELAGCRGSRHFTSQLSTEIVLRSLTS</sequence>
<dbReference type="Proteomes" id="UP000028870">
    <property type="component" value="Unassembled WGS sequence"/>
</dbReference>
<dbReference type="InterPro" id="IPR029058">
    <property type="entry name" value="AB_hydrolase_fold"/>
</dbReference>